<dbReference type="KEGG" id="halc:EY643_02450"/>
<feature type="region of interest" description="Disordered" evidence="1">
    <location>
        <begin position="133"/>
        <end position="161"/>
    </location>
</feature>
<evidence type="ECO:0000313" key="4">
    <source>
        <dbReference type="Proteomes" id="UP000326287"/>
    </source>
</evidence>
<reference evidence="3 4" key="1">
    <citation type="submission" date="2019-02" db="EMBL/GenBank/DDBJ databases">
        <authorList>
            <person name="Li S.-H."/>
        </authorList>
    </citation>
    <scope>NUCLEOTIDE SEQUENCE [LARGE SCALE GENOMIC DNA]</scope>
    <source>
        <strain evidence="3 4">IMCC14385</strain>
    </source>
</reference>
<feature type="chain" id="PRO_5024800436" evidence="2">
    <location>
        <begin position="24"/>
        <end position="161"/>
    </location>
</feature>
<feature type="signal peptide" evidence="2">
    <location>
        <begin position="1"/>
        <end position="23"/>
    </location>
</feature>
<evidence type="ECO:0000313" key="3">
    <source>
        <dbReference type="EMBL" id="QFU74604.1"/>
    </source>
</evidence>
<evidence type="ECO:0000256" key="1">
    <source>
        <dbReference type="SAM" id="MobiDB-lite"/>
    </source>
</evidence>
<protein>
    <submittedName>
        <fullName evidence="3">Uncharacterized protein</fullName>
    </submittedName>
</protein>
<organism evidence="3 4">
    <name type="scientific">Halioglobus maricola</name>
    <dbReference type="NCBI Taxonomy" id="2601894"/>
    <lineage>
        <taxon>Bacteria</taxon>
        <taxon>Pseudomonadati</taxon>
        <taxon>Pseudomonadota</taxon>
        <taxon>Gammaproteobacteria</taxon>
        <taxon>Cellvibrionales</taxon>
        <taxon>Halieaceae</taxon>
        <taxon>Halioglobus</taxon>
    </lineage>
</organism>
<dbReference type="RefSeq" id="WP_152660716.1">
    <property type="nucleotide sequence ID" value="NZ_CP036422.1"/>
</dbReference>
<sequence length="161" mass="16599">MYKQAAALIGAAALMAAAHTASAQGNTISEADAIALVKQMQEDSEPGFEMVGDLVEDGWPVADATALVVSQADPAYRRGATIFGMCLAGRNEEDAGSVGKAVEEALGGTDETVQYAVSTFDFDDCEHYHSLLNDYGESPTQAGPPQGPGFGPGFPPVSPSS</sequence>
<dbReference type="AlphaFoldDB" id="A0A5P9NHB7"/>
<evidence type="ECO:0000256" key="2">
    <source>
        <dbReference type="SAM" id="SignalP"/>
    </source>
</evidence>
<dbReference type="EMBL" id="CP036422">
    <property type="protein sequence ID" value="QFU74604.1"/>
    <property type="molecule type" value="Genomic_DNA"/>
</dbReference>
<keyword evidence="2" id="KW-0732">Signal</keyword>
<dbReference type="OrthoDB" id="9997698at2"/>
<keyword evidence="4" id="KW-1185">Reference proteome</keyword>
<accession>A0A5P9NHB7</accession>
<gene>
    <name evidence="3" type="ORF">EY643_02450</name>
</gene>
<dbReference type="Proteomes" id="UP000326287">
    <property type="component" value="Chromosome"/>
</dbReference>
<proteinExistence type="predicted"/>
<name>A0A5P9NHB7_9GAMM</name>